<dbReference type="GO" id="GO:0000981">
    <property type="term" value="F:DNA-binding transcription factor activity, RNA polymerase II-specific"/>
    <property type="evidence" value="ECO:0007669"/>
    <property type="project" value="TreeGrafter"/>
</dbReference>
<dbReference type="Gene3D" id="1.10.30.10">
    <property type="entry name" value="High mobility group box domain"/>
    <property type="match status" value="1"/>
</dbReference>
<dbReference type="EMBL" id="CAJOBZ010000061">
    <property type="protein sequence ID" value="CAF4925204.1"/>
    <property type="molecule type" value="Genomic_DNA"/>
</dbReference>
<proteinExistence type="predicted"/>
<feature type="DNA-binding region" description="HMG box" evidence="6">
    <location>
        <begin position="45"/>
        <end position="113"/>
    </location>
</feature>
<organism evidence="9 10">
    <name type="scientific">Pieris macdunnoughi</name>
    <dbReference type="NCBI Taxonomy" id="345717"/>
    <lineage>
        <taxon>Eukaryota</taxon>
        <taxon>Metazoa</taxon>
        <taxon>Ecdysozoa</taxon>
        <taxon>Arthropoda</taxon>
        <taxon>Hexapoda</taxon>
        <taxon>Insecta</taxon>
        <taxon>Pterygota</taxon>
        <taxon>Neoptera</taxon>
        <taxon>Endopterygota</taxon>
        <taxon>Lepidoptera</taxon>
        <taxon>Glossata</taxon>
        <taxon>Ditrysia</taxon>
        <taxon>Papilionoidea</taxon>
        <taxon>Pieridae</taxon>
        <taxon>Pierinae</taxon>
        <taxon>Pieris</taxon>
    </lineage>
</organism>
<feature type="region of interest" description="Disordered" evidence="7">
    <location>
        <begin position="101"/>
        <end position="135"/>
    </location>
</feature>
<gene>
    <name evidence="9" type="ORF">PMACD_LOCUS13391</name>
</gene>
<evidence type="ECO:0000256" key="3">
    <source>
        <dbReference type="ARBA" id="ARBA00023125"/>
    </source>
</evidence>
<evidence type="ECO:0000256" key="1">
    <source>
        <dbReference type="ARBA" id="ARBA00004123"/>
    </source>
</evidence>
<accession>A0A821WHW6</accession>
<dbReference type="InterPro" id="IPR036910">
    <property type="entry name" value="HMG_box_dom_sf"/>
</dbReference>
<keyword evidence="5 6" id="KW-0539">Nucleus</keyword>
<keyword evidence="4" id="KW-0804">Transcription</keyword>
<keyword evidence="2" id="KW-0805">Transcription regulation</keyword>
<dbReference type="GO" id="GO:0005634">
    <property type="term" value="C:nucleus"/>
    <property type="evidence" value="ECO:0007669"/>
    <property type="project" value="UniProtKB-SubCell"/>
</dbReference>
<comment type="caution">
    <text evidence="9">The sequence shown here is derived from an EMBL/GenBank/DDBJ whole genome shotgun (WGS) entry which is preliminary data.</text>
</comment>
<dbReference type="PRINTS" id="PR00886">
    <property type="entry name" value="HIGHMOBLTY12"/>
</dbReference>
<dbReference type="InterPro" id="IPR009071">
    <property type="entry name" value="HMG_box_dom"/>
</dbReference>
<evidence type="ECO:0000313" key="9">
    <source>
        <dbReference type="EMBL" id="CAF4925204.1"/>
    </source>
</evidence>
<dbReference type="FunFam" id="1.10.30.10:FF:000051">
    <property type="entry name" value="Transcription factor Sox-10"/>
    <property type="match status" value="1"/>
</dbReference>
<keyword evidence="10" id="KW-1185">Reference proteome</keyword>
<evidence type="ECO:0000256" key="7">
    <source>
        <dbReference type="SAM" id="MobiDB-lite"/>
    </source>
</evidence>
<dbReference type="InterPro" id="IPR050917">
    <property type="entry name" value="SOX_TF"/>
</dbReference>
<reference evidence="9" key="1">
    <citation type="submission" date="2021-02" db="EMBL/GenBank/DDBJ databases">
        <authorList>
            <person name="Steward A R."/>
        </authorList>
    </citation>
    <scope>NUCLEOTIDE SEQUENCE</scope>
</reference>
<feature type="domain" description="HMG box" evidence="8">
    <location>
        <begin position="45"/>
        <end position="113"/>
    </location>
</feature>
<protein>
    <recommendedName>
        <fullName evidence="8">HMG box domain-containing protein</fullName>
    </recommendedName>
</protein>
<dbReference type="PROSITE" id="PS50118">
    <property type="entry name" value="HMG_BOX_2"/>
    <property type="match status" value="1"/>
</dbReference>
<dbReference type="Pfam" id="PF00505">
    <property type="entry name" value="HMG_box"/>
    <property type="match status" value="1"/>
</dbReference>
<comment type="subcellular location">
    <subcellularLocation>
        <location evidence="1">Nucleus</location>
    </subcellularLocation>
</comment>
<evidence type="ECO:0000256" key="5">
    <source>
        <dbReference type="ARBA" id="ARBA00023242"/>
    </source>
</evidence>
<dbReference type="SMART" id="SM00398">
    <property type="entry name" value="HMG"/>
    <property type="match status" value="1"/>
</dbReference>
<sequence>MMSWAAEQPALEINEAVGKLLQSFNYETIVPQPNKGGGCIRRPHVKRPMNAFMVFAQAMRKRLSEQRPSLHNAELSKSLGSMWKSLSEEEKMPFIKEAEKLRNKHKKDHPEYKYQPRRRKPPPTSARFKREPSPDRTQIDFSRIEMDGALLADGPPDGAELDQYLKPAPMPEYHEMQPRYTHSLTHVPPLYTPVPHLHPPCPEWHNYPGHP</sequence>
<dbReference type="PANTHER" id="PTHR45803">
    <property type="entry name" value="SOX100B"/>
    <property type="match status" value="1"/>
</dbReference>
<name>A0A821WHW6_9NEOP</name>
<dbReference type="SUPFAM" id="SSF47095">
    <property type="entry name" value="HMG-box"/>
    <property type="match status" value="1"/>
</dbReference>
<dbReference type="OrthoDB" id="6247875at2759"/>
<dbReference type="AlphaFoldDB" id="A0A821WHW6"/>
<evidence type="ECO:0000256" key="4">
    <source>
        <dbReference type="ARBA" id="ARBA00023163"/>
    </source>
</evidence>
<dbReference type="Proteomes" id="UP000663880">
    <property type="component" value="Unassembled WGS sequence"/>
</dbReference>
<evidence type="ECO:0000259" key="8">
    <source>
        <dbReference type="PROSITE" id="PS50118"/>
    </source>
</evidence>
<evidence type="ECO:0000256" key="2">
    <source>
        <dbReference type="ARBA" id="ARBA00023015"/>
    </source>
</evidence>
<evidence type="ECO:0000313" key="10">
    <source>
        <dbReference type="Proteomes" id="UP000663880"/>
    </source>
</evidence>
<evidence type="ECO:0000256" key="6">
    <source>
        <dbReference type="PROSITE-ProRule" id="PRU00267"/>
    </source>
</evidence>
<dbReference type="PANTHER" id="PTHR45803:SF5">
    <property type="entry name" value="SOX100B"/>
    <property type="match status" value="1"/>
</dbReference>
<keyword evidence="3 6" id="KW-0238">DNA-binding</keyword>
<dbReference type="GO" id="GO:0000978">
    <property type="term" value="F:RNA polymerase II cis-regulatory region sequence-specific DNA binding"/>
    <property type="evidence" value="ECO:0007669"/>
    <property type="project" value="TreeGrafter"/>
</dbReference>